<dbReference type="Gene3D" id="1.20.920.20">
    <property type="match status" value="1"/>
</dbReference>
<name>A0A8C7M2Q4_ONCKI</name>
<sequence length="243" mass="27110">MSSVCSWPRATPPPPLLLPLSSPPPPPLLSISSPSLPLLSISPGLWSVVLVGDKVIDYYEFCLFLATCNPSPFIALSRRVNTQYLLGEAGVGDPEDRLLQQEEDKKVQLATLLEGETHTQTHIHTQLGNVLENTGLIDSLNQTKSSSALIEYSLRESRRLQASFDQLMFNMHFLHPFIPLFSTLLIDSDLWLSSRSSNYEQEVSPSIAKKITPFQQAIRPDRLRSAMAAFTSQALGEYLLNMW</sequence>
<evidence type="ECO:0000313" key="1">
    <source>
        <dbReference type="Ensembl" id="ENSOKIP00005027377.1"/>
    </source>
</evidence>
<dbReference type="Ensembl" id="ENSOKIT00005029001.1">
    <property type="protein sequence ID" value="ENSOKIP00005027377.1"/>
    <property type="gene ID" value="ENSOKIG00005011881.1"/>
</dbReference>
<keyword evidence="2" id="KW-1185">Reference proteome</keyword>
<protein>
    <submittedName>
        <fullName evidence="1">Uncharacterized protein</fullName>
    </submittedName>
</protein>
<evidence type="ECO:0000313" key="2">
    <source>
        <dbReference type="Proteomes" id="UP000694557"/>
    </source>
</evidence>
<organism evidence="1 2">
    <name type="scientific">Oncorhynchus kisutch</name>
    <name type="common">Coho salmon</name>
    <name type="synonym">Salmo kisutch</name>
    <dbReference type="NCBI Taxonomy" id="8019"/>
    <lineage>
        <taxon>Eukaryota</taxon>
        <taxon>Metazoa</taxon>
        <taxon>Chordata</taxon>
        <taxon>Craniata</taxon>
        <taxon>Vertebrata</taxon>
        <taxon>Euteleostomi</taxon>
        <taxon>Actinopterygii</taxon>
        <taxon>Neopterygii</taxon>
        <taxon>Teleostei</taxon>
        <taxon>Protacanthopterygii</taxon>
        <taxon>Salmoniformes</taxon>
        <taxon>Salmonidae</taxon>
        <taxon>Salmoninae</taxon>
        <taxon>Oncorhynchus</taxon>
    </lineage>
</organism>
<accession>A0A8C7M2Q4</accession>
<dbReference type="AlphaFoldDB" id="A0A8C7M2Q4"/>
<reference evidence="1" key="1">
    <citation type="submission" date="2025-08" db="UniProtKB">
        <authorList>
            <consortium name="Ensembl"/>
        </authorList>
    </citation>
    <scope>IDENTIFICATION</scope>
</reference>
<reference evidence="1" key="2">
    <citation type="submission" date="2025-09" db="UniProtKB">
        <authorList>
            <consortium name="Ensembl"/>
        </authorList>
    </citation>
    <scope>IDENTIFICATION</scope>
</reference>
<dbReference type="Proteomes" id="UP000694557">
    <property type="component" value="Unassembled WGS sequence"/>
</dbReference>
<proteinExistence type="predicted"/>